<dbReference type="CDD" id="cd04433">
    <property type="entry name" value="AFD_class_I"/>
    <property type="match status" value="1"/>
</dbReference>
<evidence type="ECO:0000313" key="3">
    <source>
        <dbReference type="EMBL" id="ONH24209.1"/>
    </source>
</evidence>
<dbReference type="Proteomes" id="UP000188929">
    <property type="component" value="Unassembled WGS sequence"/>
</dbReference>
<comment type="caution">
    <text evidence="3">The sequence shown here is derived from an EMBL/GenBank/DDBJ whole genome shotgun (WGS) entry which is preliminary data.</text>
</comment>
<dbReference type="PANTHER" id="PTHR43767">
    <property type="entry name" value="LONG-CHAIN-FATTY-ACID--COA LIGASE"/>
    <property type="match status" value="1"/>
</dbReference>
<protein>
    <submittedName>
        <fullName evidence="3">AMP-dependent synthetase</fullName>
    </submittedName>
</protein>
<evidence type="ECO:0000259" key="2">
    <source>
        <dbReference type="Pfam" id="PF13193"/>
    </source>
</evidence>
<keyword evidence="4" id="KW-1185">Reference proteome</keyword>
<dbReference type="Gene3D" id="3.30.300.30">
    <property type="match status" value="1"/>
</dbReference>
<dbReference type="InterPro" id="IPR042099">
    <property type="entry name" value="ANL_N_sf"/>
</dbReference>
<proteinExistence type="predicted"/>
<dbReference type="InterPro" id="IPR050237">
    <property type="entry name" value="ATP-dep_AMP-bd_enzyme"/>
</dbReference>
<accession>A0A1V2I2J1</accession>
<dbReference type="AlphaFoldDB" id="A0A1V2I2J1"/>
<sequence>MPALLAVRRRLDSSVQALVSDEDAITFAGLDEASRRLAARLVAAGVGRDSRVGLVMPNGIDWAVLALAVTRVGGVLVPLSTLLRPPELLAQLRTAAVTELVVVPRFRGRAYLDDLDEAVPGLAERVRGGVPHAEVPSLRRLWTPDELPTGEAPGAVVDGLEKSVRPADDLVILFTSGSSGGPKGVIHTHGGALRAVASGLEARRIGRGERLYIPMPFFWTGGLGGGLLSALVAGATLLTEAAPEPARTLRFLERERVTLFRGWPDQAARLAAHPDFASTDLSSLRPASLAAVLPPGLRAGPGARANLFGMTETFGPYCGSPLDTDLPAGKHGSCGRPFAGVEVRIADPVTGVPVPPGTEGEIRLRGPNLMRGIRGRDRADVFDADGFYPTADAGVLDEDGYLWYRGRLDDMFKVKGATVYPLEVEAALRAVPGVREAFVTDVAGEAGDRQVAALVVALPDGENHPAGRAAPAGRAGLVEQARARLSSFKVPTRWLVVSDPHDVPRLASGKVDGGALRRLLREKGA</sequence>
<dbReference type="EMBL" id="MOMC01000074">
    <property type="protein sequence ID" value="ONH24209.1"/>
    <property type="molecule type" value="Genomic_DNA"/>
</dbReference>
<feature type="domain" description="AMP-dependent synthetase/ligase" evidence="1">
    <location>
        <begin position="16"/>
        <end position="372"/>
    </location>
</feature>
<dbReference type="STRING" id="1834516.BL253_31085"/>
<gene>
    <name evidence="3" type="ORF">BL253_31085</name>
</gene>
<dbReference type="Pfam" id="PF13193">
    <property type="entry name" value="AMP-binding_C"/>
    <property type="match status" value="1"/>
</dbReference>
<feature type="domain" description="AMP-binding enzyme C-terminal" evidence="2">
    <location>
        <begin position="423"/>
        <end position="510"/>
    </location>
</feature>
<dbReference type="InterPro" id="IPR045851">
    <property type="entry name" value="AMP-bd_C_sf"/>
</dbReference>
<organism evidence="3 4">
    <name type="scientific">Pseudofrankia asymbiotica</name>
    <dbReference type="NCBI Taxonomy" id="1834516"/>
    <lineage>
        <taxon>Bacteria</taxon>
        <taxon>Bacillati</taxon>
        <taxon>Actinomycetota</taxon>
        <taxon>Actinomycetes</taxon>
        <taxon>Frankiales</taxon>
        <taxon>Frankiaceae</taxon>
        <taxon>Pseudofrankia</taxon>
    </lineage>
</organism>
<dbReference type="PROSITE" id="PS00455">
    <property type="entry name" value="AMP_BINDING"/>
    <property type="match status" value="1"/>
</dbReference>
<dbReference type="Pfam" id="PF00501">
    <property type="entry name" value="AMP-binding"/>
    <property type="match status" value="1"/>
</dbReference>
<dbReference type="Gene3D" id="3.40.50.12780">
    <property type="entry name" value="N-terminal domain of ligase-like"/>
    <property type="match status" value="1"/>
</dbReference>
<dbReference type="SUPFAM" id="SSF56801">
    <property type="entry name" value="Acetyl-CoA synthetase-like"/>
    <property type="match status" value="1"/>
</dbReference>
<evidence type="ECO:0000259" key="1">
    <source>
        <dbReference type="Pfam" id="PF00501"/>
    </source>
</evidence>
<dbReference type="GO" id="GO:0016878">
    <property type="term" value="F:acid-thiol ligase activity"/>
    <property type="evidence" value="ECO:0007669"/>
    <property type="project" value="UniProtKB-ARBA"/>
</dbReference>
<dbReference type="InterPro" id="IPR020845">
    <property type="entry name" value="AMP-binding_CS"/>
</dbReference>
<dbReference type="InterPro" id="IPR025110">
    <property type="entry name" value="AMP-bd_C"/>
</dbReference>
<reference evidence="4" key="1">
    <citation type="submission" date="2016-10" db="EMBL/GenBank/DDBJ databases">
        <title>Frankia sp. NRRL B-16386 Genome sequencing.</title>
        <authorList>
            <person name="Ghodhbane-Gtari F."/>
            <person name="Swanson E."/>
            <person name="Gueddou A."/>
            <person name="Hezbri K."/>
            <person name="Ktari K."/>
            <person name="Nouioui I."/>
            <person name="Morris K."/>
            <person name="Simpson S."/>
            <person name="Abebe-Akele F."/>
            <person name="Thomas K."/>
            <person name="Gtari M."/>
            <person name="Tisa L.S."/>
        </authorList>
    </citation>
    <scope>NUCLEOTIDE SEQUENCE [LARGE SCALE GENOMIC DNA]</scope>
    <source>
        <strain evidence="4">NRRL B-16386</strain>
    </source>
</reference>
<dbReference type="InterPro" id="IPR000873">
    <property type="entry name" value="AMP-dep_synth/lig_dom"/>
</dbReference>
<dbReference type="PANTHER" id="PTHR43767:SF1">
    <property type="entry name" value="NONRIBOSOMAL PEPTIDE SYNTHASE PES1 (EUROFUNG)-RELATED"/>
    <property type="match status" value="1"/>
</dbReference>
<name>A0A1V2I2J1_9ACTN</name>
<evidence type="ECO:0000313" key="4">
    <source>
        <dbReference type="Proteomes" id="UP000188929"/>
    </source>
</evidence>